<keyword evidence="10" id="KW-0479">Metal-binding</keyword>
<dbReference type="GO" id="GO:0062054">
    <property type="term" value="F:fluoride channel activity"/>
    <property type="evidence" value="ECO:0007669"/>
    <property type="project" value="UniProtKB-UniRule"/>
</dbReference>
<reference evidence="11 12" key="1">
    <citation type="submission" date="2016-01" db="EMBL/GenBank/DDBJ databases">
        <authorList>
            <person name="Oliw E.H."/>
        </authorList>
    </citation>
    <scope>NUCLEOTIDE SEQUENCE [LARGE SCALE GENOMIC DNA]</scope>
    <source>
        <strain evidence="11 12">GED7760B</strain>
    </source>
</reference>
<evidence type="ECO:0000313" key="11">
    <source>
        <dbReference type="EMBL" id="KXA18104.1"/>
    </source>
</evidence>
<keyword evidence="3 10" id="KW-0812">Transmembrane</keyword>
<feature type="transmembrane region" description="Helical" evidence="10">
    <location>
        <begin position="20"/>
        <end position="38"/>
    </location>
</feature>
<accession>A0A133NP92</accession>
<comment type="subcellular location">
    <subcellularLocation>
        <location evidence="1 10">Cell membrane</location>
        <topology evidence="1 10">Multi-pass membrane protein</topology>
    </subcellularLocation>
</comment>
<dbReference type="HAMAP" id="MF_00454">
    <property type="entry name" value="FluC"/>
    <property type="match status" value="1"/>
</dbReference>
<protein>
    <recommendedName>
        <fullName evidence="10">Fluoride-specific ion channel FluC</fullName>
    </recommendedName>
</protein>
<dbReference type="GO" id="GO:0140114">
    <property type="term" value="P:cellular detoxification of fluoride"/>
    <property type="evidence" value="ECO:0007669"/>
    <property type="project" value="UniProtKB-UniRule"/>
</dbReference>
<dbReference type="PANTHER" id="PTHR28259:SF1">
    <property type="entry name" value="FLUORIDE EXPORT PROTEIN 1-RELATED"/>
    <property type="match status" value="1"/>
</dbReference>
<dbReference type="AlphaFoldDB" id="A0A133NP92"/>
<feature type="transmembrane region" description="Helical" evidence="10">
    <location>
        <begin position="95"/>
        <end position="116"/>
    </location>
</feature>
<comment type="caution">
    <text evidence="11">The sequence shown here is derived from an EMBL/GenBank/DDBJ whole genome shotgun (WGS) entry which is preliminary data.</text>
</comment>
<feature type="binding site" evidence="10">
    <location>
        <position position="109"/>
    </location>
    <ligand>
        <name>Na(+)</name>
        <dbReference type="ChEBI" id="CHEBI:29101"/>
        <note>structural</note>
    </ligand>
</feature>
<dbReference type="PANTHER" id="PTHR28259">
    <property type="entry name" value="FLUORIDE EXPORT PROTEIN 1-RELATED"/>
    <property type="match status" value="1"/>
</dbReference>
<keyword evidence="2 10" id="KW-1003">Cell membrane</keyword>
<evidence type="ECO:0000256" key="4">
    <source>
        <dbReference type="ARBA" id="ARBA00022989"/>
    </source>
</evidence>
<dbReference type="GO" id="GO:0046872">
    <property type="term" value="F:metal ion binding"/>
    <property type="evidence" value="ECO:0007669"/>
    <property type="project" value="UniProtKB-KW"/>
</dbReference>
<evidence type="ECO:0000256" key="10">
    <source>
        <dbReference type="HAMAP-Rule" id="MF_00454"/>
    </source>
</evidence>
<dbReference type="Pfam" id="PF02537">
    <property type="entry name" value="CRCB"/>
    <property type="match status" value="1"/>
</dbReference>
<feature type="binding site" evidence="10">
    <location>
        <position position="106"/>
    </location>
    <ligand>
        <name>Na(+)</name>
        <dbReference type="ChEBI" id="CHEBI:29101"/>
        <note>structural</note>
    </ligand>
</feature>
<comment type="function">
    <text evidence="9 10">Fluoride-specific ion channel. Important for reducing fluoride concentration in the cell, thus reducing its toxicity.</text>
</comment>
<name>A0A133NP92_GARVA</name>
<dbReference type="RefSeq" id="WP_060787052.1">
    <property type="nucleotide sequence ID" value="NZ_KQ956819.1"/>
</dbReference>
<organism evidence="11 12">
    <name type="scientific">Gardnerella vaginalis</name>
    <dbReference type="NCBI Taxonomy" id="2702"/>
    <lineage>
        <taxon>Bacteria</taxon>
        <taxon>Bacillati</taxon>
        <taxon>Actinomycetota</taxon>
        <taxon>Actinomycetes</taxon>
        <taxon>Bifidobacteriales</taxon>
        <taxon>Bifidobacteriaceae</taxon>
        <taxon>Gardnerella</taxon>
    </lineage>
</organism>
<gene>
    <name evidence="10" type="primary">fluC</name>
    <name evidence="10" type="synonym">crcB</name>
    <name evidence="11" type="ORF">HMPREF3216_00893</name>
</gene>
<evidence type="ECO:0000256" key="7">
    <source>
        <dbReference type="ARBA" id="ARBA00035120"/>
    </source>
</evidence>
<feature type="transmembrane region" description="Helical" evidence="10">
    <location>
        <begin position="58"/>
        <end position="83"/>
    </location>
</feature>
<proteinExistence type="inferred from homology"/>
<evidence type="ECO:0000256" key="6">
    <source>
        <dbReference type="ARBA" id="ARBA00023303"/>
    </source>
</evidence>
<keyword evidence="10" id="KW-0813">Transport</keyword>
<keyword evidence="6 10" id="KW-0407">Ion channel</keyword>
<dbReference type="OrthoDB" id="3240363at2"/>
<evidence type="ECO:0000256" key="2">
    <source>
        <dbReference type="ARBA" id="ARBA00022475"/>
    </source>
</evidence>
<feature type="transmembrane region" description="Helical" evidence="10">
    <location>
        <begin position="128"/>
        <end position="152"/>
    </location>
</feature>
<dbReference type="InterPro" id="IPR003691">
    <property type="entry name" value="FluC"/>
</dbReference>
<sequence>MSIPSSNPPDLPSAQPHKTLGAKIYFVVFVGGVLGAFVRSEIGVFTHGMHWDSGYSMLFSRFTFATLLSNVLACFILALVSSLVASGLRCKNKDLIKYGFCTGFCGALSTMSTFAFEGAYSAFTAMNIVKVIAIMALSMIFGVLAVLAGSLIGDRIFAFNGNNSVKNADDAKISNKIDANKGGAK</sequence>
<evidence type="ECO:0000256" key="3">
    <source>
        <dbReference type="ARBA" id="ARBA00022692"/>
    </source>
</evidence>
<keyword evidence="10" id="KW-0915">Sodium</keyword>
<comment type="similarity">
    <text evidence="7 10">Belongs to the fluoride channel Fluc/FEX (TC 1.A.43) family.</text>
</comment>
<evidence type="ECO:0000313" key="12">
    <source>
        <dbReference type="Proteomes" id="UP000070558"/>
    </source>
</evidence>
<comment type="catalytic activity">
    <reaction evidence="8">
        <text>fluoride(in) = fluoride(out)</text>
        <dbReference type="Rhea" id="RHEA:76159"/>
        <dbReference type="ChEBI" id="CHEBI:17051"/>
    </reaction>
    <physiologicalReaction direction="left-to-right" evidence="8">
        <dbReference type="Rhea" id="RHEA:76160"/>
    </physiologicalReaction>
</comment>
<evidence type="ECO:0000256" key="1">
    <source>
        <dbReference type="ARBA" id="ARBA00004651"/>
    </source>
</evidence>
<evidence type="ECO:0000256" key="5">
    <source>
        <dbReference type="ARBA" id="ARBA00023136"/>
    </source>
</evidence>
<keyword evidence="4 10" id="KW-1133">Transmembrane helix</keyword>
<keyword evidence="10" id="KW-0406">Ion transport</keyword>
<dbReference type="GO" id="GO:0005886">
    <property type="term" value="C:plasma membrane"/>
    <property type="evidence" value="ECO:0007669"/>
    <property type="project" value="UniProtKB-SubCell"/>
</dbReference>
<evidence type="ECO:0000256" key="9">
    <source>
        <dbReference type="ARBA" id="ARBA00049940"/>
    </source>
</evidence>
<dbReference type="EMBL" id="LRQA01000040">
    <property type="protein sequence ID" value="KXA18104.1"/>
    <property type="molecule type" value="Genomic_DNA"/>
</dbReference>
<evidence type="ECO:0000256" key="8">
    <source>
        <dbReference type="ARBA" id="ARBA00035585"/>
    </source>
</evidence>
<keyword evidence="5 10" id="KW-0472">Membrane</keyword>
<comment type="activity regulation">
    <text evidence="10">Na(+) is not transported, but it plays an essential structural role and its presence is essential for fluoride channel function.</text>
</comment>
<dbReference type="PATRIC" id="fig|2702.99.peg.870"/>
<dbReference type="Proteomes" id="UP000070558">
    <property type="component" value="Unassembled WGS sequence"/>
</dbReference>